<keyword evidence="6" id="KW-0520">NAD</keyword>
<evidence type="ECO:0000256" key="5">
    <source>
        <dbReference type="ARBA" id="ARBA00022989"/>
    </source>
</evidence>
<protein>
    <recommendedName>
        <fullName evidence="9">NADH:quinone oxidoreductase/Mrp antiporter transmembrane domain-containing protein</fullName>
    </recommendedName>
</protein>
<evidence type="ECO:0000256" key="7">
    <source>
        <dbReference type="ARBA" id="ARBA00023136"/>
    </source>
</evidence>
<evidence type="ECO:0000256" key="8">
    <source>
        <dbReference type="SAM" id="Phobius"/>
    </source>
</evidence>
<dbReference type="PANTHER" id="PTHR42703:SF1">
    <property type="entry name" value="NA(+)_H(+) ANTIPORTER SUBUNIT D1"/>
    <property type="match status" value="1"/>
</dbReference>
<accession>A0A6A6JZY4</accession>
<keyword evidence="3 8" id="KW-0812">Transmembrane</keyword>
<dbReference type="GO" id="GO:0008137">
    <property type="term" value="F:NADH dehydrogenase (ubiquinone) activity"/>
    <property type="evidence" value="ECO:0007669"/>
    <property type="project" value="InterPro"/>
</dbReference>
<dbReference type="AlphaFoldDB" id="A0A6A6JZY4"/>
<feature type="transmembrane region" description="Helical" evidence="8">
    <location>
        <begin position="544"/>
        <end position="565"/>
    </location>
</feature>
<evidence type="ECO:0000256" key="3">
    <source>
        <dbReference type="ARBA" id="ARBA00022692"/>
    </source>
</evidence>
<proteinExistence type="predicted"/>
<dbReference type="EMBL" id="JAAGAX010000511">
    <property type="protein sequence ID" value="KAF2282112.1"/>
    <property type="molecule type" value="Genomic_DNA"/>
</dbReference>
<dbReference type="InterPro" id="IPR050586">
    <property type="entry name" value="CPA3_Na-H_Antiporter_D"/>
</dbReference>
<evidence type="ECO:0000259" key="9">
    <source>
        <dbReference type="Pfam" id="PF00361"/>
    </source>
</evidence>
<feature type="transmembrane region" description="Helical" evidence="8">
    <location>
        <begin position="467"/>
        <end position="490"/>
    </location>
</feature>
<evidence type="ECO:0000256" key="6">
    <source>
        <dbReference type="ARBA" id="ARBA00023027"/>
    </source>
</evidence>
<keyword evidence="2" id="KW-1003">Cell membrane</keyword>
<evidence type="ECO:0000313" key="11">
    <source>
        <dbReference type="Proteomes" id="UP000467840"/>
    </source>
</evidence>
<dbReference type="InterPro" id="IPR001750">
    <property type="entry name" value="ND/Mrp_TM"/>
</dbReference>
<dbReference type="GO" id="GO:0042773">
    <property type="term" value="P:ATP synthesis coupled electron transport"/>
    <property type="evidence" value="ECO:0007669"/>
    <property type="project" value="InterPro"/>
</dbReference>
<dbReference type="GO" id="GO:0005886">
    <property type="term" value="C:plasma membrane"/>
    <property type="evidence" value="ECO:0007669"/>
    <property type="project" value="UniProtKB-SubCell"/>
</dbReference>
<evidence type="ECO:0000256" key="4">
    <source>
        <dbReference type="ARBA" id="ARBA00022967"/>
    </source>
</evidence>
<keyword evidence="5 8" id="KW-1133">Transmembrane helix</keyword>
<sequence length="633" mass="68379">MLELANALKGKIKFAARGLDIGGVDLNGFIEDLFMAESKSEIASLARVHLYRGSTLFETLDGESQIDRGSLTSSLQFKIGNAAGSASVNFSVPQLAVIALFRFFFIPPESESPVHMDMHLQGYVWQPNPTWEWSLTGKGSRAGLARNAVVVWVSNAAGRDCRHHAVFQSDYTAAVGYSLALFVQISNSGPVVYQVGGWGPPYGIELRVDLLSATMLLLVGFIGIMSVIYGVYPSRRELPANMVPRFYAAFLLAFGGMLGILVSHDVFNVYVFLEVASISSYVLVAVGNDKRAVSSAFEYLIMGTVGATFYLIGIGFLYAATGTLNMGDMFTILQDIPVNRAVQAGVLCVILGLVVKAALFPFHGWMIKAYSTSPAFVAVFLSGTATKVMVYLIIRVVHNVFGPRLVFTELPFGTALLTLAAIATALTSVIAALSRDMRDVLAYSSASNIGCIILAVCINTYSGLAAAVAYMVNHSIVKSALFMVSGGIAYHFDKRKVSSKYLSLSKALPHVTSAFVLLALSLVGMPPTIGFVAKWHMLSSFMDARAFTGLVVLSVGSVCSVIYTWRVVEHLYFSSRVVENCANDIALKTPRAMTLCIWIMAFFGFIAGAYPLPLTSVSEQIAADLFFHPNNPL</sequence>
<organism evidence="10 11">
    <name type="scientific">Hevea brasiliensis</name>
    <name type="common">Para rubber tree</name>
    <name type="synonym">Siphonia brasiliensis</name>
    <dbReference type="NCBI Taxonomy" id="3981"/>
    <lineage>
        <taxon>Eukaryota</taxon>
        <taxon>Viridiplantae</taxon>
        <taxon>Streptophyta</taxon>
        <taxon>Embryophyta</taxon>
        <taxon>Tracheophyta</taxon>
        <taxon>Spermatophyta</taxon>
        <taxon>Magnoliopsida</taxon>
        <taxon>eudicotyledons</taxon>
        <taxon>Gunneridae</taxon>
        <taxon>Pentapetalae</taxon>
        <taxon>rosids</taxon>
        <taxon>fabids</taxon>
        <taxon>Malpighiales</taxon>
        <taxon>Euphorbiaceae</taxon>
        <taxon>Crotonoideae</taxon>
        <taxon>Micrandreae</taxon>
        <taxon>Hevea</taxon>
    </lineage>
</organism>
<feature type="domain" description="NADH:quinone oxidoreductase/Mrp antiporter transmembrane" evidence="9">
    <location>
        <begin position="263"/>
        <end position="558"/>
    </location>
</feature>
<dbReference type="GO" id="GO:0009536">
    <property type="term" value="C:plastid"/>
    <property type="evidence" value="ECO:0007669"/>
    <property type="project" value="UniProtKB-ARBA"/>
</dbReference>
<dbReference type="InterPro" id="IPR003918">
    <property type="entry name" value="NADH_UbQ_OxRdtase"/>
</dbReference>
<reference evidence="10 11" key="1">
    <citation type="journal article" date="2020" name="Mol. Plant">
        <title>The Chromosome-Based Rubber Tree Genome Provides New Insights into Spurge Genome Evolution and Rubber Biosynthesis.</title>
        <authorList>
            <person name="Liu J."/>
            <person name="Shi C."/>
            <person name="Shi C.C."/>
            <person name="Li W."/>
            <person name="Zhang Q.J."/>
            <person name="Zhang Y."/>
            <person name="Li K."/>
            <person name="Lu H.F."/>
            <person name="Shi C."/>
            <person name="Zhu S.T."/>
            <person name="Xiao Z.Y."/>
            <person name="Nan H."/>
            <person name="Yue Y."/>
            <person name="Zhu X.G."/>
            <person name="Wu Y."/>
            <person name="Hong X.N."/>
            <person name="Fan G.Y."/>
            <person name="Tong Y."/>
            <person name="Zhang D."/>
            <person name="Mao C.L."/>
            <person name="Liu Y.L."/>
            <person name="Hao S.J."/>
            <person name="Liu W.Q."/>
            <person name="Lv M.Q."/>
            <person name="Zhang H.B."/>
            <person name="Liu Y."/>
            <person name="Hu-Tang G.R."/>
            <person name="Wang J.P."/>
            <person name="Wang J.H."/>
            <person name="Sun Y.H."/>
            <person name="Ni S.B."/>
            <person name="Chen W.B."/>
            <person name="Zhang X.C."/>
            <person name="Jiao Y.N."/>
            <person name="Eichler E.E."/>
            <person name="Li G.H."/>
            <person name="Liu X."/>
            <person name="Gao L.Z."/>
        </authorList>
    </citation>
    <scope>NUCLEOTIDE SEQUENCE [LARGE SCALE GENOMIC DNA]</scope>
    <source>
        <strain evidence="11">cv. GT1</strain>
        <tissue evidence="10">Leaf</tissue>
    </source>
</reference>
<dbReference type="PRINTS" id="PR01437">
    <property type="entry name" value="NUOXDRDTASE4"/>
</dbReference>
<comment type="subcellular location">
    <subcellularLocation>
        <location evidence="1">Cell membrane</location>
        <topology evidence="1">Multi-pass membrane protein</topology>
    </subcellularLocation>
</comment>
<keyword evidence="11" id="KW-1185">Reference proteome</keyword>
<dbReference type="Pfam" id="PF00361">
    <property type="entry name" value="Proton_antipo_M"/>
    <property type="match status" value="1"/>
</dbReference>
<feature type="transmembrane region" description="Helical" evidence="8">
    <location>
        <begin position="592"/>
        <end position="610"/>
    </location>
</feature>
<evidence type="ECO:0000256" key="2">
    <source>
        <dbReference type="ARBA" id="ARBA00022475"/>
    </source>
</evidence>
<feature type="transmembrane region" description="Helical" evidence="8">
    <location>
        <begin position="414"/>
        <end position="433"/>
    </location>
</feature>
<feature type="transmembrane region" description="Helical" evidence="8">
    <location>
        <begin position="440"/>
        <end position="461"/>
    </location>
</feature>
<feature type="transmembrane region" description="Helical" evidence="8">
    <location>
        <begin position="299"/>
        <end position="321"/>
    </location>
</feature>
<feature type="transmembrane region" description="Helical" evidence="8">
    <location>
        <begin position="244"/>
        <end position="263"/>
    </location>
</feature>
<dbReference type="PANTHER" id="PTHR42703">
    <property type="entry name" value="NADH DEHYDROGENASE"/>
    <property type="match status" value="1"/>
</dbReference>
<dbReference type="Proteomes" id="UP000467840">
    <property type="component" value="Unassembled WGS sequence"/>
</dbReference>
<dbReference type="NCBIfam" id="NF009305">
    <property type="entry name" value="PRK12662.1"/>
    <property type="match status" value="1"/>
</dbReference>
<evidence type="ECO:0000256" key="1">
    <source>
        <dbReference type="ARBA" id="ARBA00004651"/>
    </source>
</evidence>
<gene>
    <name evidence="10" type="ORF">GH714_042936</name>
</gene>
<comment type="caution">
    <text evidence="10">The sequence shown here is derived from an EMBL/GenBank/DDBJ whole genome shotgun (WGS) entry which is preliminary data.</text>
</comment>
<feature type="transmembrane region" description="Helical" evidence="8">
    <location>
        <begin position="341"/>
        <end position="362"/>
    </location>
</feature>
<keyword evidence="4" id="KW-1278">Translocase</keyword>
<evidence type="ECO:0000313" key="10">
    <source>
        <dbReference type="EMBL" id="KAF2282112.1"/>
    </source>
</evidence>
<name>A0A6A6JZY4_HEVBR</name>
<feature type="transmembrane region" description="Helical" evidence="8">
    <location>
        <begin position="269"/>
        <end position="287"/>
    </location>
</feature>
<keyword evidence="7 8" id="KW-0472">Membrane</keyword>
<feature type="transmembrane region" description="Helical" evidence="8">
    <location>
        <begin position="374"/>
        <end position="394"/>
    </location>
</feature>
<feature type="transmembrane region" description="Helical" evidence="8">
    <location>
        <begin position="511"/>
        <end position="532"/>
    </location>
</feature>
<feature type="transmembrane region" description="Helical" evidence="8">
    <location>
        <begin position="210"/>
        <end position="232"/>
    </location>
</feature>